<dbReference type="SUPFAM" id="SSF53448">
    <property type="entry name" value="Nucleotide-diphospho-sugar transferases"/>
    <property type="match status" value="1"/>
</dbReference>
<dbReference type="InterPro" id="IPR001173">
    <property type="entry name" value="Glyco_trans_2-like"/>
</dbReference>
<dbReference type="InterPro" id="IPR029044">
    <property type="entry name" value="Nucleotide-diphossugar_trans"/>
</dbReference>
<dbReference type="PANTHER" id="PTHR22916:SF3">
    <property type="entry name" value="UDP-GLCNAC:BETAGAL BETA-1,3-N-ACETYLGLUCOSAMINYLTRANSFERASE-LIKE PROTEIN 1"/>
    <property type="match status" value="1"/>
</dbReference>
<dbReference type="AlphaFoldDB" id="A0A2W7NFJ8"/>
<dbReference type="OrthoDB" id="9788101at2"/>
<dbReference type="CDD" id="cd06433">
    <property type="entry name" value="GT_2_WfgS_like"/>
    <property type="match status" value="1"/>
</dbReference>
<keyword evidence="2" id="KW-0808">Transferase</keyword>
<evidence type="ECO:0000259" key="1">
    <source>
        <dbReference type="Pfam" id="PF00535"/>
    </source>
</evidence>
<protein>
    <submittedName>
        <fullName evidence="2">Glycosyltransferase involved in cell wall biosynthesis</fullName>
    </submittedName>
</protein>
<keyword evidence="3" id="KW-1185">Reference proteome</keyword>
<proteinExistence type="predicted"/>
<name>A0A2W7NFJ8_9BACT</name>
<dbReference type="Gene3D" id="3.90.550.10">
    <property type="entry name" value="Spore Coat Polysaccharide Biosynthesis Protein SpsA, Chain A"/>
    <property type="match status" value="1"/>
</dbReference>
<organism evidence="2 3">
    <name type="scientific">Breznakibacter xylanolyticus</name>
    <dbReference type="NCBI Taxonomy" id="990"/>
    <lineage>
        <taxon>Bacteria</taxon>
        <taxon>Pseudomonadati</taxon>
        <taxon>Bacteroidota</taxon>
        <taxon>Bacteroidia</taxon>
        <taxon>Marinilabiliales</taxon>
        <taxon>Marinilabiliaceae</taxon>
        <taxon>Breznakibacter</taxon>
    </lineage>
</organism>
<evidence type="ECO:0000313" key="3">
    <source>
        <dbReference type="Proteomes" id="UP000249239"/>
    </source>
</evidence>
<dbReference type="EMBL" id="QKZK01000005">
    <property type="protein sequence ID" value="PZX19161.1"/>
    <property type="molecule type" value="Genomic_DNA"/>
</dbReference>
<dbReference type="Pfam" id="PF00535">
    <property type="entry name" value="Glycos_transf_2"/>
    <property type="match status" value="1"/>
</dbReference>
<dbReference type="Proteomes" id="UP000249239">
    <property type="component" value="Unassembled WGS sequence"/>
</dbReference>
<accession>A0A2W7NFJ8</accession>
<feature type="domain" description="Glycosyltransferase 2-like" evidence="1">
    <location>
        <begin position="6"/>
        <end position="154"/>
    </location>
</feature>
<sequence length="246" mass="28186">MQVNVSIIIAVFNGEKYLPECLDSIIKQKYHNFETIIIDGGSTDQTVSIIKDYSNRLLIQWISEKDNGIYDAWNKAISMSQGTWLTFVGCDDVMFEDWLQIMLRSTDANPTLNFVSAITTMVSNDLKPIRNWGSRWNLSKMNRYMNVAHVGAFHHRTLFDRFGTFNISYKKVADYEFLLRIGNSISASFVNEVIGLMRHGGASDTVDALKEALIVKKKVAKINNLLALLQYCWAVMAFYKRKVMNR</sequence>
<reference evidence="2 3" key="1">
    <citation type="submission" date="2018-06" db="EMBL/GenBank/DDBJ databases">
        <title>Genomic Encyclopedia of Archaeal and Bacterial Type Strains, Phase II (KMG-II): from individual species to whole genera.</title>
        <authorList>
            <person name="Goeker M."/>
        </authorList>
    </citation>
    <scope>NUCLEOTIDE SEQUENCE [LARGE SCALE GENOMIC DNA]</scope>
    <source>
        <strain evidence="2 3">DSM 6779</strain>
    </source>
</reference>
<dbReference type="PANTHER" id="PTHR22916">
    <property type="entry name" value="GLYCOSYLTRANSFERASE"/>
    <property type="match status" value="1"/>
</dbReference>
<dbReference type="GO" id="GO:0016758">
    <property type="term" value="F:hexosyltransferase activity"/>
    <property type="evidence" value="ECO:0007669"/>
    <property type="project" value="UniProtKB-ARBA"/>
</dbReference>
<evidence type="ECO:0000313" key="2">
    <source>
        <dbReference type="EMBL" id="PZX19161.1"/>
    </source>
</evidence>
<comment type="caution">
    <text evidence="2">The sequence shown here is derived from an EMBL/GenBank/DDBJ whole genome shotgun (WGS) entry which is preliminary data.</text>
</comment>
<dbReference type="RefSeq" id="WP_111444544.1">
    <property type="nucleotide sequence ID" value="NZ_QKZK01000005.1"/>
</dbReference>
<gene>
    <name evidence="2" type="ORF">LX69_00828</name>
</gene>